<reference evidence="1 2" key="1">
    <citation type="submission" date="2024-01" db="EMBL/GenBank/DDBJ databases">
        <title>The genomes of 5 underutilized Papilionoideae crops provide insights into root nodulation and disease resistanc.</title>
        <authorList>
            <person name="Jiang F."/>
        </authorList>
    </citation>
    <scope>NUCLEOTIDE SEQUENCE [LARGE SCALE GENOMIC DNA]</scope>
    <source>
        <strain evidence="1">LVBAO_FW01</strain>
        <tissue evidence="1">Leaves</tissue>
    </source>
</reference>
<sequence>MSELALNQVADSEEVRGEVMKTSLLLRLRTRIFWIRLWSAIRESEVQGLWFWSEECAHRVKILGRMKCSKVLYYRLETTILANVVSYYGVFWGDHNSFFRLLVLTTSGSAYKQFQPVVRVDREINGPRFAVQFSIVATGATYEGRSTCILLRQTSGLELYTRHTGQFGKRSLSLHKDAV</sequence>
<evidence type="ECO:0000313" key="1">
    <source>
        <dbReference type="EMBL" id="KAK7345556.1"/>
    </source>
</evidence>
<proteinExistence type="predicted"/>
<accession>A0AAN9M0H9</accession>
<protein>
    <submittedName>
        <fullName evidence="1">Uncharacterized protein</fullName>
    </submittedName>
</protein>
<comment type="caution">
    <text evidence="1">The sequence shown here is derived from an EMBL/GenBank/DDBJ whole genome shotgun (WGS) entry which is preliminary data.</text>
</comment>
<evidence type="ECO:0000313" key="2">
    <source>
        <dbReference type="Proteomes" id="UP001367508"/>
    </source>
</evidence>
<dbReference type="EMBL" id="JAYMYQ010000003">
    <property type="protein sequence ID" value="KAK7345556.1"/>
    <property type="molecule type" value="Genomic_DNA"/>
</dbReference>
<gene>
    <name evidence="1" type="ORF">VNO77_16161</name>
</gene>
<organism evidence="1 2">
    <name type="scientific">Canavalia gladiata</name>
    <name type="common">Sword bean</name>
    <name type="synonym">Dolichos gladiatus</name>
    <dbReference type="NCBI Taxonomy" id="3824"/>
    <lineage>
        <taxon>Eukaryota</taxon>
        <taxon>Viridiplantae</taxon>
        <taxon>Streptophyta</taxon>
        <taxon>Embryophyta</taxon>
        <taxon>Tracheophyta</taxon>
        <taxon>Spermatophyta</taxon>
        <taxon>Magnoliopsida</taxon>
        <taxon>eudicotyledons</taxon>
        <taxon>Gunneridae</taxon>
        <taxon>Pentapetalae</taxon>
        <taxon>rosids</taxon>
        <taxon>fabids</taxon>
        <taxon>Fabales</taxon>
        <taxon>Fabaceae</taxon>
        <taxon>Papilionoideae</taxon>
        <taxon>50 kb inversion clade</taxon>
        <taxon>NPAAA clade</taxon>
        <taxon>indigoferoid/millettioid clade</taxon>
        <taxon>Phaseoleae</taxon>
        <taxon>Canavalia</taxon>
    </lineage>
</organism>
<dbReference type="Proteomes" id="UP001367508">
    <property type="component" value="Unassembled WGS sequence"/>
</dbReference>
<name>A0AAN9M0H9_CANGL</name>
<dbReference type="AlphaFoldDB" id="A0AAN9M0H9"/>
<keyword evidence="2" id="KW-1185">Reference proteome</keyword>